<protein>
    <submittedName>
        <fullName evidence="2">RNA polymerase I-specific transcription-initiation factor</fullName>
    </submittedName>
</protein>
<feature type="compositionally biased region" description="Polar residues" evidence="1">
    <location>
        <begin position="881"/>
        <end position="899"/>
    </location>
</feature>
<dbReference type="Proteomes" id="UP000383932">
    <property type="component" value="Unassembled WGS sequence"/>
</dbReference>
<organism evidence="2 3">
    <name type="scientific">Ceratobasidium theobromae</name>
    <dbReference type="NCBI Taxonomy" id="1582974"/>
    <lineage>
        <taxon>Eukaryota</taxon>
        <taxon>Fungi</taxon>
        <taxon>Dikarya</taxon>
        <taxon>Basidiomycota</taxon>
        <taxon>Agaricomycotina</taxon>
        <taxon>Agaricomycetes</taxon>
        <taxon>Cantharellales</taxon>
        <taxon>Ceratobasidiaceae</taxon>
        <taxon>Ceratobasidium</taxon>
    </lineage>
</organism>
<dbReference type="OrthoDB" id="2382881at2759"/>
<dbReference type="AlphaFoldDB" id="A0A5N5QU47"/>
<dbReference type="PANTHER" id="PTHR28221:SF2">
    <property type="entry name" value="RNA POLYMERASE I-SPECIFIC TRANSCRIPTION INITIATION FACTOR RRN6"/>
    <property type="match status" value="1"/>
</dbReference>
<comment type="caution">
    <text evidence="2">The sequence shown here is derived from an EMBL/GenBank/DDBJ whole genome shotgun (WGS) entry which is preliminary data.</text>
</comment>
<feature type="region of interest" description="Disordered" evidence="1">
    <location>
        <begin position="881"/>
        <end position="923"/>
    </location>
</feature>
<keyword evidence="2" id="KW-0396">Initiation factor</keyword>
<evidence type="ECO:0000313" key="3">
    <source>
        <dbReference type="Proteomes" id="UP000383932"/>
    </source>
</evidence>
<sequence>MENWPVDSRVRDTVQFTTRRPGPRKAAPEPFWETPVIDNGTWTTSRILIEGDNGSPKLSWSHVNSTNTRVRISTGNTRCIFPPTRYSVKLNDGLSFERKVLCINAWLRKHSRIEDIEAVFLRQVLQEDENYRKKTLEYDPYCSDLLAIGFITKGHRKRAGILAYPMGQYFSSMGVSVLFDEKWGTVVSPVEKPSWEAPGPILQITGSGTIYKPSAGDYTNAGCLFSVRTFFDVNFVSVAPKPGSSVPAKTIPITSFGRADIGGHRPFDTAFNPHSHTNEGLVVSDVGTVWKFELGSKPCPLYSTADDTTARVGANDLPYWGLGWTAHPETFLLGSQSSLSLYDRRTPDVVSILPVRSEILTSFDTVQNKDSLRIFLSGTDHVTLVDERMFDRPVVSWAHRREYDRTLRVKTLEIGDKQLGLLTSKRSSFISVYDPILSEDEGPVICDTYGLEWGASNRCISTSTATYIPPIRTKTEESELRGTLFHLSHTGAIYRQDLVTGPCKPSEESAIWAHELQSLTSMVKLEHEEYDEIDLTNSRNIPLCKEYKNIFMPGADDDLQAAGPSFIEVVELAPTAFQRSGEAIDRVMTLHDMVRMVSQEMLPAVPRSLFASSRSLPLPKAELLLKYVIQLRSQSRESAPWSWDISSTQALICPALTPTPSPDDLAAFSTGDDTSESIVKKDEEARQEIALDLALAMTAYSVAPFQPSRPRLPPTAPVRDDDDMLSIAASALTLEDTEPPHLQHVQPCPTIGLVDGKRGAEQRQSLVTRLLAMEWDPDSSPNDYEFFDPYNQDCDETTPAWRLMAQTKADKQSLERAKSRFLGIPVSTGFRADLGSMPLPPIQISRPGPPIIPKPVAVRTTVPLRHAQSQPEPLANQMTLSQSHEPLSSQMGEGSQVRTQVVPGPFGGRSNIAKKKKSRLPGF</sequence>
<proteinExistence type="predicted"/>
<dbReference type="GO" id="GO:0003743">
    <property type="term" value="F:translation initiation factor activity"/>
    <property type="evidence" value="ECO:0007669"/>
    <property type="project" value="UniProtKB-KW"/>
</dbReference>
<reference evidence="2 3" key="1">
    <citation type="journal article" date="2019" name="Fungal Biol. Biotechnol.">
        <title>Draft genome sequence of fastidious pathogen Ceratobasidium theobromae, which causes vascular-streak dieback in Theobroma cacao.</title>
        <authorList>
            <person name="Ali S.S."/>
            <person name="Asman A."/>
            <person name="Shao J."/>
            <person name="Firmansyah A.P."/>
            <person name="Susilo A.W."/>
            <person name="Rosmana A."/>
            <person name="McMahon P."/>
            <person name="Junaid M."/>
            <person name="Guest D."/>
            <person name="Kheng T.Y."/>
            <person name="Meinhardt L.W."/>
            <person name="Bailey B.A."/>
        </authorList>
    </citation>
    <scope>NUCLEOTIDE SEQUENCE [LARGE SCALE GENOMIC DNA]</scope>
    <source>
        <strain evidence="2 3">CT2</strain>
    </source>
</reference>
<dbReference type="InterPro" id="IPR019350">
    <property type="entry name" value="RNA_pol_I-sp_TIF_RRN6-like"/>
</dbReference>
<feature type="compositionally biased region" description="Basic residues" evidence="1">
    <location>
        <begin position="912"/>
        <end position="923"/>
    </location>
</feature>
<gene>
    <name evidence="2" type="ORF">CTheo_1884</name>
</gene>
<evidence type="ECO:0000313" key="2">
    <source>
        <dbReference type="EMBL" id="KAB5594737.1"/>
    </source>
</evidence>
<accession>A0A5N5QU47</accession>
<dbReference type="PANTHER" id="PTHR28221">
    <property type="entry name" value="RNA POLYMERASE I-SPECIFIC TRANSCRIPTION INITIATION FACTOR RRN6"/>
    <property type="match status" value="1"/>
</dbReference>
<keyword evidence="2" id="KW-0648">Protein biosynthesis</keyword>
<dbReference type="EMBL" id="SSOP01000017">
    <property type="protein sequence ID" value="KAB5594737.1"/>
    <property type="molecule type" value="Genomic_DNA"/>
</dbReference>
<keyword evidence="3" id="KW-1185">Reference proteome</keyword>
<evidence type="ECO:0000256" key="1">
    <source>
        <dbReference type="SAM" id="MobiDB-lite"/>
    </source>
</evidence>
<name>A0A5N5QU47_9AGAM</name>